<evidence type="ECO:0000313" key="8">
    <source>
        <dbReference type="EMBL" id="EHG98388.1"/>
    </source>
</evidence>
<dbReference type="Pfam" id="PF04545">
    <property type="entry name" value="Sigma70_r4"/>
    <property type="match status" value="1"/>
</dbReference>
<dbReference type="InterPro" id="IPR013324">
    <property type="entry name" value="RNA_pol_sigma_r3/r4-like"/>
</dbReference>
<evidence type="ECO:0000256" key="5">
    <source>
        <dbReference type="ARBA" id="ARBA00023163"/>
    </source>
</evidence>
<dbReference type="RefSeq" id="WP_008623237.1">
    <property type="nucleotide sequence ID" value="NZ_JH376661.1"/>
</dbReference>
<dbReference type="InterPro" id="IPR007627">
    <property type="entry name" value="RNA_pol_sigma70_r2"/>
</dbReference>
<organism evidence="8 9">
    <name type="scientific">Paraprevotella clara YIT 11840</name>
    <dbReference type="NCBI Taxonomy" id="762968"/>
    <lineage>
        <taxon>Bacteria</taxon>
        <taxon>Pseudomonadati</taxon>
        <taxon>Bacteroidota</taxon>
        <taxon>Bacteroidia</taxon>
        <taxon>Bacteroidales</taxon>
        <taxon>Prevotellaceae</taxon>
        <taxon>Paraprevotella</taxon>
    </lineage>
</organism>
<dbReference type="SUPFAM" id="SSF88946">
    <property type="entry name" value="Sigma2 domain of RNA polymerase sigma factors"/>
    <property type="match status" value="1"/>
</dbReference>
<dbReference type="PANTHER" id="PTHR43133:SF8">
    <property type="entry name" value="RNA POLYMERASE SIGMA FACTOR HI_1459-RELATED"/>
    <property type="match status" value="1"/>
</dbReference>
<evidence type="ECO:0000259" key="6">
    <source>
        <dbReference type="Pfam" id="PF04542"/>
    </source>
</evidence>
<evidence type="ECO:0000313" key="9">
    <source>
        <dbReference type="Proteomes" id="UP000003598"/>
    </source>
</evidence>
<dbReference type="InterPro" id="IPR007630">
    <property type="entry name" value="RNA_pol_sigma70_r4"/>
</dbReference>
<keyword evidence="2" id="KW-0805">Transcription regulation</keyword>
<dbReference type="PATRIC" id="fig|762968.3.peg.3435"/>
<dbReference type="InterPro" id="IPR013325">
    <property type="entry name" value="RNA_pol_sigma_r2"/>
</dbReference>
<keyword evidence="4" id="KW-0238">DNA-binding</keyword>
<comment type="similarity">
    <text evidence="1">Belongs to the sigma-70 factor family. ECF subfamily.</text>
</comment>
<dbReference type="EMBL" id="AFFY01000098">
    <property type="protein sequence ID" value="EHG98388.1"/>
    <property type="molecule type" value="Genomic_DNA"/>
</dbReference>
<accession>G5SX07</accession>
<dbReference type="InterPro" id="IPR036388">
    <property type="entry name" value="WH-like_DNA-bd_sf"/>
</dbReference>
<keyword evidence="9" id="KW-1185">Reference proteome</keyword>
<dbReference type="SUPFAM" id="SSF88659">
    <property type="entry name" value="Sigma3 and sigma4 domains of RNA polymerase sigma factors"/>
    <property type="match status" value="1"/>
</dbReference>
<sequence length="172" mass="19882">MKQTLNSHPEEEPNREIAALMESERPHLLRYACYRLGNVDDAEDAVQDIFLQLHTKRQDAGGQPLADLRSYLYRSLSNFCTDRLRRRQVRAFVPIEQVSHICEEQVENFEREFRLISTLLAGIPEEQAEVIRLRIHGNNSFSDIAAILDIPVTTAKSRFQYGIEKIRKGIKS</sequence>
<dbReference type="GO" id="GO:0006352">
    <property type="term" value="P:DNA-templated transcription initiation"/>
    <property type="evidence" value="ECO:0007669"/>
    <property type="project" value="InterPro"/>
</dbReference>
<dbReference type="GO" id="GO:0003677">
    <property type="term" value="F:DNA binding"/>
    <property type="evidence" value="ECO:0007669"/>
    <property type="project" value="UniProtKB-KW"/>
</dbReference>
<dbReference type="STRING" id="762968.HMPREF9441_03935"/>
<dbReference type="HOGENOM" id="CLU_047691_9_3_10"/>
<evidence type="ECO:0000256" key="1">
    <source>
        <dbReference type="ARBA" id="ARBA00010641"/>
    </source>
</evidence>
<evidence type="ECO:0000256" key="4">
    <source>
        <dbReference type="ARBA" id="ARBA00023125"/>
    </source>
</evidence>
<gene>
    <name evidence="8" type="ORF">HMPREF9441_03935</name>
</gene>
<reference evidence="8 9" key="1">
    <citation type="submission" date="2011-03" db="EMBL/GenBank/DDBJ databases">
        <authorList>
            <person name="Weinstock G."/>
            <person name="Sodergren E."/>
            <person name="Clifton S."/>
            <person name="Fulton L."/>
            <person name="Fulton B."/>
            <person name="Courtney L."/>
            <person name="Fronick C."/>
            <person name="Harrison M."/>
            <person name="Strong C."/>
            <person name="Farmer C."/>
            <person name="Delahaunty K."/>
            <person name="Markovic C."/>
            <person name="Hall O."/>
            <person name="Minx P."/>
            <person name="Tomlinson C."/>
            <person name="Mitreva M."/>
            <person name="Hou S."/>
            <person name="Chen J."/>
            <person name="Wollam A."/>
            <person name="Pepin K.H."/>
            <person name="Johnson M."/>
            <person name="Bhonagiri V."/>
            <person name="Zhang X."/>
            <person name="Suruliraj S."/>
            <person name="Warren W."/>
            <person name="Chinwalla A."/>
            <person name="Mardis E.R."/>
            <person name="Wilson R.K."/>
        </authorList>
    </citation>
    <scope>NUCLEOTIDE SEQUENCE [LARGE SCALE GENOMIC DNA]</scope>
    <source>
        <strain evidence="8 9">YIT 11840</strain>
    </source>
</reference>
<evidence type="ECO:0000256" key="2">
    <source>
        <dbReference type="ARBA" id="ARBA00023015"/>
    </source>
</evidence>
<dbReference type="OrthoDB" id="1004023at2"/>
<evidence type="ECO:0000256" key="3">
    <source>
        <dbReference type="ARBA" id="ARBA00023082"/>
    </source>
</evidence>
<dbReference type="Proteomes" id="UP000003598">
    <property type="component" value="Unassembled WGS sequence"/>
</dbReference>
<evidence type="ECO:0000259" key="7">
    <source>
        <dbReference type="Pfam" id="PF04545"/>
    </source>
</evidence>
<name>G5SX07_9BACT</name>
<dbReference type="GeneID" id="93559052"/>
<protein>
    <submittedName>
        <fullName evidence="8">Sigma-70 region 2</fullName>
    </submittedName>
</protein>
<dbReference type="Pfam" id="PF04542">
    <property type="entry name" value="Sigma70_r2"/>
    <property type="match status" value="1"/>
</dbReference>
<dbReference type="Gene3D" id="1.10.1740.10">
    <property type="match status" value="1"/>
</dbReference>
<dbReference type="NCBIfam" id="TIGR02937">
    <property type="entry name" value="sigma70-ECF"/>
    <property type="match status" value="1"/>
</dbReference>
<dbReference type="InterPro" id="IPR014284">
    <property type="entry name" value="RNA_pol_sigma-70_dom"/>
</dbReference>
<proteinExistence type="inferred from homology"/>
<comment type="caution">
    <text evidence="8">The sequence shown here is derived from an EMBL/GenBank/DDBJ whole genome shotgun (WGS) entry which is preliminary data.</text>
</comment>
<dbReference type="InterPro" id="IPR039425">
    <property type="entry name" value="RNA_pol_sigma-70-like"/>
</dbReference>
<feature type="domain" description="RNA polymerase sigma-70 region 4" evidence="7">
    <location>
        <begin position="119"/>
        <end position="168"/>
    </location>
</feature>
<dbReference type="Gene3D" id="1.10.10.10">
    <property type="entry name" value="Winged helix-like DNA-binding domain superfamily/Winged helix DNA-binding domain"/>
    <property type="match status" value="1"/>
</dbReference>
<dbReference type="eggNOG" id="COG1595">
    <property type="taxonomic scope" value="Bacteria"/>
</dbReference>
<dbReference type="GO" id="GO:0016987">
    <property type="term" value="F:sigma factor activity"/>
    <property type="evidence" value="ECO:0007669"/>
    <property type="project" value="UniProtKB-KW"/>
</dbReference>
<keyword evidence="5" id="KW-0804">Transcription</keyword>
<feature type="domain" description="RNA polymerase sigma-70 region 2" evidence="6">
    <location>
        <begin position="20"/>
        <end position="88"/>
    </location>
</feature>
<dbReference type="AlphaFoldDB" id="G5SX07"/>
<dbReference type="PANTHER" id="PTHR43133">
    <property type="entry name" value="RNA POLYMERASE ECF-TYPE SIGMA FACTO"/>
    <property type="match status" value="1"/>
</dbReference>
<keyword evidence="3" id="KW-0731">Sigma factor</keyword>